<evidence type="ECO:0000256" key="5">
    <source>
        <dbReference type="ARBA" id="ARBA00022946"/>
    </source>
</evidence>
<comment type="similarity">
    <text evidence="2 9">Belongs to the OXA1/ALB3/YidC family.</text>
</comment>
<accession>A0A0C4DVN3</accession>
<dbReference type="PANTHER" id="PTHR12428:SF66">
    <property type="entry name" value="MITOCHONDRIAL INNER MEMBRANE PROTEIN OXA1L"/>
    <property type="match status" value="1"/>
</dbReference>
<dbReference type="PANTHER" id="PTHR12428">
    <property type="entry name" value="OXA1"/>
    <property type="match status" value="1"/>
</dbReference>
<organism evidence="14 15">
    <name type="scientific">Magnaporthiopsis poae (strain ATCC 64411 / 73-15)</name>
    <name type="common">Kentucky bluegrass fungus</name>
    <name type="synonym">Magnaporthe poae</name>
    <dbReference type="NCBI Taxonomy" id="644358"/>
    <lineage>
        <taxon>Eukaryota</taxon>
        <taxon>Fungi</taxon>
        <taxon>Dikarya</taxon>
        <taxon>Ascomycota</taxon>
        <taxon>Pezizomycotina</taxon>
        <taxon>Sordariomycetes</taxon>
        <taxon>Sordariomycetidae</taxon>
        <taxon>Magnaporthales</taxon>
        <taxon>Magnaporthaceae</taxon>
        <taxon>Magnaporthiopsis</taxon>
    </lineage>
</organism>
<proteinExistence type="inferred from homology"/>
<comment type="subcellular location">
    <subcellularLocation>
        <location evidence="9">Membrane</location>
        <topology evidence="9">Multi-pass membrane protein</topology>
    </subcellularLocation>
    <subcellularLocation>
        <location evidence="1">Mitochondrion inner membrane</location>
        <topology evidence="1">Multi-pass membrane protein</topology>
    </subcellularLocation>
</comment>
<dbReference type="Pfam" id="PF02096">
    <property type="entry name" value="60KD_IMP"/>
    <property type="match status" value="1"/>
</dbReference>
<reference evidence="15" key="1">
    <citation type="submission" date="2010-05" db="EMBL/GenBank/DDBJ databases">
        <title>The genome sequence of Magnaporthe poae strain ATCC 64411.</title>
        <authorList>
            <person name="Ma L.-J."/>
            <person name="Dead R."/>
            <person name="Young S."/>
            <person name="Zeng Q."/>
            <person name="Koehrsen M."/>
            <person name="Alvarado L."/>
            <person name="Berlin A."/>
            <person name="Chapman S.B."/>
            <person name="Chen Z."/>
            <person name="Freedman E."/>
            <person name="Gellesch M."/>
            <person name="Goldberg J."/>
            <person name="Griggs A."/>
            <person name="Gujja S."/>
            <person name="Heilman E.R."/>
            <person name="Heiman D."/>
            <person name="Hepburn T."/>
            <person name="Howarth C."/>
            <person name="Jen D."/>
            <person name="Larson L."/>
            <person name="Mehta T."/>
            <person name="Neiman D."/>
            <person name="Pearson M."/>
            <person name="Roberts A."/>
            <person name="Saif S."/>
            <person name="Shea T."/>
            <person name="Shenoy N."/>
            <person name="Sisk P."/>
            <person name="Stolte C."/>
            <person name="Sykes S."/>
            <person name="Walk T."/>
            <person name="White J."/>
            <person name="Yandava C."/>
            <person name="Haas B."/>
            <person name="Nusbaum C."/>
            <person name="Birren B."/>
        </authorList>
    </citation>
    <scope>NUCLEOTIDE SEQUENCE [LARGE SCALE GENOMIC DNA]</scope>
    <source>
        <strain evidence="15">ATCC 64411 / 73-15</strain>
    </source>
</reference>
<evidence type="ECO:0000256" key="1">
    <source>
        <dbReference type="ARBA" id="ARBA00004448"/>
    </source>
</evidence>
<reference evidence="13" key="2">
    <citation type="submission" date="2010-05" db="EMBL/GenBank/DDBJ databases">
        <title>The Genome Sequence of Magnaporthe poae strain ATCC 64411.</title>
        <authorList>
            <consortium name="The Broad Institute Genome Sequencing Platform"/>
            <consortium name="Broad Institute Genome Sequencing Center for Infectious Disease"/>
            <person name="Ma L.-J."/>
            <person name="Dead R."/>
            <person name="Young S."/>
            <person name="Zeng Q."/>
            <person name="Koehrsen M."/>
            <person name="Alvarado L."/>
            <person name="Berlin A."/>
            <person name="Chapman S.B."/>
            <person name="Chen Z."/>
            <person name="Freedman E."/>
            <person name="Gellesch M."/>
            <person name="Goldberg J."/>
            <person name="Griggs A."/>
            <person name="Gujja S."/>
            <person name="Heilman E.R."/>
            <person name="Heiman D."/>
            <person name="Hepburn T."/>
            <person name="Howarth C."/>
            <person name="Jen D."/>
            <person name="Larson L."/>
            <person name="Mehta T."/>
            <person name="Neiman D."/>
            <person name="Pearson M."/>
            <person name="Roberts A."/>
            <person name="Saif S."/>
            <person name="Shea T."/>
            <person name="Shenoy N."/>
            <person name="Sisk P."/>
            <person name="Stolte C."/>
            <person name="Sykes S."/>
            <person name="Walk T."/>
            <person name="White J."/>
            <person name="Yandava C."/>
            <person name="Haas B."/>
            <person name="Nusbaum C."/>
            <person name="Birren B."/>
        </authorList>
    </citation>
    <scope>NUCLEOTIDE SEQUENCE</scope>
    <source>
        <strain evidence="13">ATCC 64411</strain>
    </source>
</reference>
<evidence type="ECO:0000256" key="2">
    <source>
        <dbReference type="ARBA" id="ARBA00009877"/>
    </source>
</evidence>
<dbReference type="AlphaFoldDB" id="A0A0C4DVN3"/>
<dbReference type="Proteomes" id="UP000011715">
    <property type="component" value="Unassembled WGS sequence"/>
</dbReference>
<feature type="compositionally biased region" description="Low complexity" evidence="10">
    <location>
        <begin position="98"/>
        <end position="116"/>
    </location>
</feature>
<keyword evidence="8 11" id="KW-0472">Membrane</keyword>
<dbReference type="InterPro" id="IPR001708">
    <property type="entry name" value="YidC/ALB3/OXA1/COX18"/>
</dbReference>
<keyword evidence="6 11" id="KW-1133">Transmembrane helix</keyword>
<evidence type="ECO:0000256" key="9">
    <source>
        <dbReference type="RuleBase" id="RU003945"/>
    </source>
</evidence>
<dbReference type="EnsemblFungi" id="MAPG_04042T0">
    <property type="protein sequence ID" value="MAPG_04042T0"/>
    <property type="gene ID" value="MAPG_04042"/>
</dbReference>
<reference evidence="14" key="4">
    <citation type="journal article" date="2015" name="G3 (Bethesda)">
        <title>Genome sequences of three phytopathogenic species of the Magnaporthaceae family of fungi.</title>
        <authorList>
            <person name="Okagaki L.H."/>
            <person name="Nunes C.C."/>
            <person name="Sailsbery J."/>
            <person name="Clay B."/>
            <person name="Brown D."/>
            <person name="John T."/>
            <person name="Oh Y."/>
            <person name="Young N."/>
            <person name="Fitzgerald M."/>
            <person name="Haas B.J."/>
            <person name="Zeng Q."/>
            <person name="Young S."/>
            <person name="Adiconis X."/>
            <person name="Fan L."/>
            <person name="Levin J.Z."/>
            <person name="Mitchell T.K."/>
            <person name="Okubara P.A."/>
            <person name="Farman M.L."/>
            <person name="Kohn L.M."/>
            <person name="Birren B."/>
            <person name="Ma L.-J."/>
            <person name="Dean R.A."/>
        </authorList>
    </citation>
    <scope>NUCLEOTIDE SEQUENCE</scope>
    <source>
        <strain evidence="14">ATCC 64411 / 73-15</strain>
    </source>
</reference>
<evidence type="ECO:0000256" key="4">
    <source>
        <dbReference type="ARBA" id="ARBA00022792"/>
    </source>
</evidence>
<evidence type="ECO:0000256" key="11">
    <source>
        <dbReference type="SAM" id="Phobius"/>
    </source>
</evidence>
<dbReference type="EMBL" id="ADBL01000954">
    <property type="status" value="NOT_ANNOTATED_CDS"/>
    <property type="molecule type" value="Genomic_DNA"/>
</dbReference>
<dbReference type="GO" id="GO:0032979">
    <property type="term" value="P:protein insertion into mitochondrial inner membrane from matrix"/>
    <property type="evidence" value="ECO:0007669"/>
    <property type="project" value="TreeGrafter"/>
</dbReference>
<dbReference type="GO" id="GO:0005743">
    <property type="term" value="C:mitochondrial inner membrane"/>
    <property type="evidence" value="ECO:0007669"/>
    <property type="project" value="UniProtKB-SubCell"/>
</dbReference>
<keyword evidence="5" id="KW-0809">Transit peptide</keyword>
<name>A0A0C4DVN3_MAGP6</name>
<sequence length="491" mass="53697">MLPSRGISRCLARQRLDSKFLTACPQPIRPTGGARQYGTAVRTNTGTSAIRFSQTAGLVGGSRRIVVAFPGAAGAGTVGMLVQGKTSPLASATQVRNASTGPPSPAAGSPEAAATSLPDHPAIDTSSLDNLFEGSRLLDMHDHIGYLKELGLEFGWGPTSMVQWTLEHIHVYTGLPWWASIVAFAVGLRALVLKPVWTAYIHSNKMQILRKDPKHAADYAEMQRLLTSTDPNRNMLIAQVRQRISLAQKAAGVSVMKTMLPMLQVPIGFGAFRLLNNAAKLPVPSFETGGVLWFTDLTAADPYYVLPMISTSLVLFMFRTLQTNGTMDPSQAPILKMMQYILTPITFFATLNLNAGVQIYLAVSSFLQILQTQIQNRPAMRKLAGLPPLGARTAAAGNPKIKWEAPRTINTTATVHDEGESVGRKSPVSEFKDAWKGTREKIKSYSGNGQAKKAAAAAEEYEQKRRDEEEEKFLARRDDAQRRNRRPRRSQ</sequence>
<reference evidence="13" key="3">
    <citation type="submission" date="2011-03" db="EMBL/GenBank/DDBJ databases">
        <title>Annotation of Magnaporthe poae ATCC 64411.</title>
        <authorList>
            <person name="Ma L.-J."/>
            <person name="Dead R."/>
            <person name="Young S.K."/>
            <person name="Zeng Q."/>
            <person name="Gargeya S."/>
            <person name="Fitzgerald M."/>
            <person name="Haas B."/>
            <person name="Abouelleil A."/>
            <person name="Alvarado L."/>
            <person name="Arachchi H.M."/>
            <person name="Berlin A."/>
            <person name="Brown A."/>
            <person name="Chapman S.B."/>
            <person name="Chen Z."/>
            <person name="Dunbar C."/>
            <person name="Freedman E."/>
            <person name="Gearin G."/>
            <person name="Gellesch M."/>
            <person name="Goldberg J."/>
            <person name="Griggs A."/>
            <person name="Gujja S."/>
            <person name="Heiman D."/>
            <person name="Howarth C."/>
            <person name="Larson L."/>
            <person name="Lui A."/>
            <person name="MacDonald P.J.P."/>
            <person name="Mehta T."/>
            <person name="Montmayeur A."/>
            <person name="Murphy C."/>
            <person name="Neiman D."/>
            <person name="Pearson M."/>
            <person name="Priest M."/>
            <person name="Roberts A."/>
            <person name="Saif S."/>
            <person name="Shea T."/>
            <person name="Shenoy N."/>
            <person name="Sisk P."/>
            <person name="Stolte C."/>
            <person name="Sykes S."/>
            <person name="Yandava C."/>
            <person name="Wortman J."/>
            <person name="Nusbaum C."/>
            <person name="Birren B."/>
        </authorList>
    </citation>
    <scope>NUCLEOTIDE SEQUENCE</scope>
    <source>
        <strain evidence="13">ATCC 64411</strain>
    </source>
</reference>
<evidence type="ECO:0000313" key="13">
    <source>
        <dbReference type="EMBL" id="KLU85008.1"/>
    </source>
</evidence>
<dbReference type="CDD" id="cd20069">
    <property type="entry name" value="5TM_Oxa1-like"/>
    <property type="match status" value="1"/>
</dbReference>
<feature type="compositionally biased region" description="Basic and acidic residues" evidence="10">
    <location>
        <begin position="461"/>
        <end position="482"/>
    </location>
</feature>
<keyword evidence="15" id="KW-1185">Reference proteome</keyword>
<evidence type="ECO:0000259" key="12">
    <source>
        <dbReference type="Pfam" id="PF02096"/>
    </source>
</evidence>
<feature type="region of interest" description="Disordered" evidence="10">
    <location>
        <begin position="442"/>
        <end position="491"/>
    </location>
</feature>
<keyword evidence="4" id="KW-0999">Mitochondrion inner membrane</keyword>
<feature type="transmembrane region" description="Helical" evidence="11">
    <location>
        <begin position="341"/>
        <end position="363"/>
    </location>
</feature>
<evidence type="ECO:0000256" key="10">
    <source>
        <dbReference type="SAM" id="MobiDB-lite"/>
    </source>
</evidence>
<evidence type="ECO:0000256" key="3">
    <source>
        <dbReference type="ARBA" id="ARBA00022692"/>
    </source>
</evidence>
<keyword evidence="3 9" id="KW-0812">Transmembrane</keyword>
<dbReference type="InterPro" id="IPR028055">
    <property type="entry name" value="YidC/Oxa/ALB_C"/>
</dbReference>
<dbReference type="VEuPathDB" id="FungiDB:MAPG_04042"/>
<evidence type="ECO:0000256" key="8">
    <source>
        <dbReference type="ARBA" id="ARBA00023136"/>
    </source>
</evidence>
<evidence type="ECO:0000256" key="7">
    <source>
        <dbReference type="ARBA" id="ARBA00023128"/>
    </source>
</evidence>
<dbReference type="eggNOG" id="KOG1239">
    <property type="taxonomic scope" value="Eukaryota"/>
</dbReference>
<dbReference type="STRING" id="644358.A0A0C4DVN3"/>
<dbReference type="EMBL" id="GL876968">
    <property type="protein sequence ID" value="KLU85008.1"/>
    <property type="molecule type" value="Genomic_DNA"/>
</dbReference>
<protein>
    <submittedName>
        <fullName evidence="13">Mitochondrial export translocase Oxa1</fullName>
    </submittedName>
</protein>
<evidence type="ECO:0000256" key="6">
    <source>
        <dbReference type="ARBA" id="ARBA00022989"/>
    </source>
</evidence>
<dbReference type="OMA" id="PLGFGCY"/>
<evidence type="ECO:0000313" key="15">
    <source>
        <dbReference type="Proteomes" id="UP000011715"/>
    </source>
</evidence>
<reference evidence="14" key="5">
    <citation type="submission" date="2015-06" db="UniProtKB">
        <authorList>
            <consortium name="EnsemblFungi"/>
        </authorList>
    </citation>
    <scope>IDENTIFICATION</scope>
    <source>
        <strain evidence="14">ATCC 64411</strain>
    </source>
</reference>
<feature type="region of interest" description="Disordered" evidence="10">
    <location>
        <begin position="91"/>
        <end position="120"/>
    </location>
</feature>
<gene>
    <name evidence="13" type="ORF">MAPG_04042</name>
</gene>
<keyword evidence="7" id="KW-0496">Mitochondrion</keyword>
<dbReference type="OrthoDB" id="2148490at2759"/>
<evidence type="ECO:0000313" key="14">
    <source>
        <dbReference type="EnsemblFungi" id="MAPG_04042T0"/>
    </source>
</evidence>
<dbReference type="GO" id="GO:0032977">
    <property type="term" value="F:membrane insertase activity"/>
    <property type="evidence" value="ECO:0007669"/>
    <property type="project" value="InterPro"/>
</dbReference>
<feature type="domain" description="Membrane insertase YidC/Oxa/ALB C-terminal" evidence="12">
    <location>
        <begin position="177"/>
        <end position="376"/>
    </location>
</feature>